<feature type="domain" description="Methyltransferase type 11" evidence="1">
    <location>
        <begin position="1"/>
        <end position="94"/>
    </location>
</feature>
<dbReference type="AlphaFoldDB" id="T1CKD5"/>
<dbReference type="EMBL" id="AUZZ01000477">
    <property type="protein sequence ID" value="EQD67924.1"/>
    <property type="molecule type" value="Genomic_DNA"/>
</dbReference>
<gene>
    <name evidence="2" type="ORF">B2A_00614</name>
</gene>
<accession>T1CKD5</accession>
<dbReference type="GO" id="GO:0032259">
    <property type="term" value="P:methylation"/>
    <property type="evidence" value="ECO:0007669"/>
    <property type="project" value="UniProtKB-KW"/>
</dbReference>
<dbReference type="InterPro" id="IPR013216">
    <property type="entry name" value="Methyltransf_11"/>
</dbReference>
<sequence>VDIGAGTGRDLKAVKAAHSEARVIAVEAGAQYANVLKGDVDEVHVLDIERDSLPFADGAVDLVIANQVLEHVKEIFWIFHEVSRSLRVGGSFVIGVPNIASLHNRLLLLLGIHPT</sequence>
<reference evidence="2" key="2">
    <citation type="journal article" date="2014" name="ISME J.">
        <title>Microbial stratification in low pH oxic and suboxic macroscopic growths along an acid mine drainage.</title>
        <authorList>
            <person name="Mendez-Garcia C."/>
            <person name="Mesa V."/>
            <person name="Sprenger R.R."/>
            <person name="Richter M."/>
            <person name="Diez M.S."/>
            <person name="Solano J."/>
            <person name="Bargiela R."/>
            <person name="Golyshina O.V."/>
            <person name="Manteca A."/>
            <person name="Ramos J.L."/>
            <person name="Gallego J.R."/>
            <person name="Llorente I."/>
            <person name="Martins Dos Santos V.A."/>
            <person name="Jensen O.N."/>
            <person name="Pelaez A.I."/>
            <person name="Sanchez J."/>
            <person name="Ferrer M."/>
        </authorList>
    </citation>
    <scope>NUCLEOTIDE SEQUENCE</scope>
</reference>
<dbReference type="Pfam" id="PF08241">
    <property type="entry name" value="Methyltransf_11"/>
    <property type="match status" value="1"/>
</dbReference>
<dbReference type="EC" id="2.1.1.-" evidence="2"/>
<proteinExistence type="predicted"/>
<keyword evidence="2" id="KW-0489">Methyltransferase</keyword>
<dbReference type="GO" id="GO:0008757">
    <property type="term" value="F:S-adenosylmethionine-dependent methyltransferase activity"/>
    <property type="evidence" value="ECO:0007669"/>
    <property type="project" value="InterPro"/>
</dbReference>
<dbReference type="SUPFAM" id="SSF53335">
    <property type="entry name" value="S-adenosyl-L-methionine-dependent methyltransferases"/>
    <property type="match status" value="1"/>
</dbReference>
<keyword evidence="2" id="KW-0808">Transferase</keyword>
<dbReference type="Gene3D" id="3.40.50.150">
    <property type="entry name" value="Vaccinia Virus protein VP39"/>
    <property type="match status" value="1"/>
</dbReference>
<comment type="caution">
    <text evidence="2">The sequence shown here is derived from an EMBL/GenBank/DDBJ whole genome shotgun (WGS) entry which is preliminary data.</text>
</comment>
<reference evidence="2" key="1">
    <citation type="submission" date="2013-08" db="EMBL/GenBank/DDBJ databases">
        <authorList>
            <person name="Mendez C."/>
            <person name="Richter M."/>
            <person name="Ferrer M."/>
            <person name="Sanchez J."/>
        </authorList>
    </citation>
    <scope>NUCLEOTIDE SEQUENCE</scope>
</reference>
<name>T1CKD5_9ZZZZ</name>
<organism evidence="2">
    <name type="scientific">mine drainage metagenome</name>
    <dbReference type="NCBI Taxonomy" id="410659"/>
    <lineage>
        <taxon>unclassified sequences</taxon>
        <taxon>metagenomes</taxon>
        <taxon>ecological metagenomes</taxon>
    </lineage>
</organism>
<evidence type="ECO:0000313" key="2">
    <source>
        <dbReference type="EMBL" id="EQD67924.1"/>
    </source>
</evidence>
<dbReference type="CDD" id="cd02440">
    <property type="entry name" value="AdoMet_MTases"/>
    <property type="match status" value="1"/>
</dbReference>
<dbReference type="InterPro" id="IPR029063">
    <property type="entry name" value="SAM-dependent_MTases_sf"/>
</dbReference>
<evidence type="ECO:0000259" key="1">
    <source>
        <dbReference type="Pfam" id="PF08241"/>
    </source>
</evidence>
<feature type="non-terminal residue" evidence="2">
    <location>
        <position position="1"/>
    </location>
</feature>
<protein>
    <submittedName>
        <fullName evidence="2">Methyltransferase type 11</fullName>
        <ecNumber evidence="2">2.1.1.-</ecNumber>
    </submittedName>
</protein>